<dbReference type="FunFam" id="3.40.50.300:FF:000042">
    <property type="entry name" value="Maltose/maltodextrin ABC transporter, ATP-binding protein"/>
    <property type="match status" value="1"/>
</dbReference>
<dbReference type="Gene3D" id="2.40.50.100">
    <property type="match status" value="1"/>
</dbReference>
<keyword evidence="4 7" id="KW-0067">ATP-binding</keyword>
<name>W9H3H3_9PROT</name>
<dbReference type="PATRIC" id="fig|1385369.3.peg.4681"/>
<dbReference type="PROSITE" id="PS50893">
    <property type="entry name" value="ABC_TRANSPORTER_2"/>
    <property type="match status" value="1"/>
</dbReference>
<dbReference type="PROSITE" id="PS00211">
    <property type="entry name" value="ABC_TRANSPORTER_1"/>
    <property type="match status" value="1"/>
</dbReference>
<dbReference type="InterPro" id="IPR008995">
    <property type="entry name" value="Mo/tungstate-bd_C_term_dom"/>
</dbReference>
<reference evidence="7 8" key="1">
    <citation type="submission" date="2013-08" db="EMBL/GenBank/DDBJ databases">
        <title>The genome sequence of Skermanella stibiiresistens.</title>
        <authorList>
            <person name="Zhu W."/>
            <person name="Wang G."/>
        </authorList>
    </citation>
    <scope>NUCLEOTIDE SEQUENCE [LARGE SCALE GENOMIC DNA]</scope>
    <source>
        <strain evidence="7 8">SB22</strain>
    </source>
</reference>
<protein>
    <submittedName>
        <fullName evidence="7">Spermidine/putrescine ABC transporter ATP-binding protein</fullName>
    </submittedName>
</protein>
<dbReference type="InterPro" id="IPR013611">
    <property type="entry name" value="Transp-assoc_OB_typ2"/>
</dbReference>
<evidence type="ECO:0000256" key="4">
    <source>
        <dbReference type="ARBA" id="ARBA00022840"/>
    </source>
</evidence>
<dbReference type="STRING" id="1385369.N825_14005"/>
<dbReference type="InterPro" id="IPR050093">
    <property type="entry name" value="ABC_SmlMolc_Importer"/>
</dbReference>
<comment type="caution">
    <text evidence="7">The sequence shown here is derived from an EMBL/GenBank/DDBJ whole genome shotgun (WGS) entry which is preliminary data.</text>
</comment>
<evidence type="ECO:0000259" key="6">
    <source>
        <dbReference type="PROSITE" id="PS50893"/>
    </source>
</evidence>
<dbReference type="PANTHER" id="PTHR42781">
    <property type="entry name" value="SPERMIDINE/PUTRESCINE IMPORT ATP-BINDING PROTEIN POTA"/>
    <property type="match status" value="1"/>
</dbReference>
<dbReference type="OrthoDB" id="9802264at2"/>
<dbReference type="InterPro" id="IPR017871">
    <property type="entry name" value="ABC_transporter-like_CS"/>
</dbReference>
<evidence type="ECO:0000313" key="7">
    <source>
        <dbReference type="EMBL" id="EWY38318.1"/>
    </source>
</evidence>
<evidence type="ECO:0000256" key="1">
    <source>
        <dbReference type="ARBA" id="ARBA00005417"/>
    </source>
</evidence>
<dbReference type="Pfam" id="PF08402">
    <property type="entry name" value="TOBE_2"/>
    <property type="match status" value="1"/>
</dbReference>
<dbReference type="AlphaFoldDB" id="W9H3H3"/>
<keyword evidence="2" id="KW-0813">Transport</keyword>
<organism evidence="7 8">
    <name type="scientific">Skermanella stibiiresistens SB22</name>
    <dbReference type="NCBI Taxonomy" id="1385369"/>
    <lineage>
        <taxon>Bacteria</taxon>
        <taxon>Pseudomonadati</taxon>
        <taxon>Pseudomonadota</taxon>
        <taxon>Alphaproteobacteria</taxon>
        <taxon>Rhodospirillales</taxon>
        <taxon>Azospirillaceae</taxon>
        <taxon>Skermanella</taxon>
    </lineage>
</organism>
<dbReference type="GO" id="GO:0043190">
    <property type="term" value="C:ATP-binding cassette (ABC) transporter complex"/>
    <property type="evidence" value="ECO:0007669"/>
    <property type="project" value="InterPro"/>
</dbReference>
<evidence type="ECO:0000256" key="5">
    <source>
        <dbReference type="SAM" id="MobiDB-lite"/>
    </source>
</evidence>
<gene>
    <name evidence="7" type="ORF">N825_14005</name>
</gene>
<dbReference type="SUPFAM" id="SSF50331">
    <property type="entry name" value="MOP-like"/>
    <property type="match status" value="1"/>
</dbReference>
<comment type="similarity">
    <text evidence="1">Belongs to the ABC transporter superfamily.</text>
</comment>
<dbReference type="InterPro" id="IPR003439">
    <property type="entry name" value="ABC_transporter-like_ATP-bd"/>
</dbReference>
<dbReference type="Proteomes" id="UP000019486">
    <property type="component" value="Unassembled WGS sequence"/>
</dbReference>
<dbReference type="EMBL" id="AVFL01000019">
    <property type="protein sequence ID" value="EWY38318.1"/>
    <property type="molecule type" value="Genomic_DNA"/>
</dbReference>
<dbReference type="SMART" id="SM00382">
    <property type="entry name" value="AAA"/>
    <property type="match status" value="1"/>
</dbReference>
<keyword evidence="3" id="KW-0547">Nucleotide-binding</keyword>
<evidence type="ECO:0000256" key="3">
    <source>
        <dbReference type="ARBA" id="ARBA00022741"/>
    </source>
</evidence>
<sequence>MTLAQRTLDPRPAHSAPAARPERGHLRLEGVTKRFAGDVNAVSDVNLDLERGKLLGLLGPSGCGKTTTLRMIAGLLPITSGRILVDDDDISLRPPHQRDFGLVFQNYALFPHMTVAENVAFGLDMRRVPKAEARRRVAEALELVRLPGYGERKPREMSGGQQQRVALARALVINPRILLLDEPLSNLDAKLRDEMRREIREIQQRLGITTVFVTHDQVEALTMCDVVGVMSGGRLAQIGTPEDIYERPASLFVADFVGRTNILDCEVLNGHRVRLGDGVYSCAATTIRPGKAKVAIRPHRINLTPHRDRALLSTSTNSAEGRVLRTTYVGDIVQYDIDIGGPTLQVETPTHGRGLAVAVGDKLLCEWRPDDMLVFER</sequence>
<dbReference type="GO" id="GO:0005524">
    <property type="term" value="F:ATP binding"/>
    <property type="evidence" value="ECO:0007669"/>
    <property type="project" value="UniProtKB-KW"/>
</dbReference>
<accession>W9H3H3</accession>
<dbReference type="InterPro" id="IPR003593">
    <property type="entry name" value="AAA+_ATPase"/>
</dbReference>
<evidence type="ECO:0000256" key="2">
    <source>
        <dbReference type="ARBA" id="ARBA00022448"/>
    </source>
</evidence>
<dbReference type="SUPFAM" id="SSF52540">
    <property type="entry name" value="P-loop containing nucleoside triphosphate hydrolases"/>
    <property type="match status" value="1"/>
</dbReference>
<evidence type="ECO:0000313" key="8">
    <source>
        <dbReference type="Proteomes" id="UP000019486"/>
    </source>
</evidence>
<proteinExistence type="inferred from homology"/>
<dbReference type="GO" id="GO:0140359">
    <property type="term" value="F:ABC-type transporter activity"/>
    <property type="evidence" value="ECO:0007669"/>
    <property type="project" value="UniProtKB-ARBA"/>
</dbReference>
<feature type="region of interest" description="Disordered" evidence="5">
    <location>
        <begin position="1"/>
        <end position="22"/>
    </location>
</feature>
<dbReference type="Pfam" id="PF00005">
    <property type="entry name" value="ABC_tran"/>
    <property type="match status" value="1"/>
</dbReference>
<dbReference type="RefSeq" id="WP_084164990.1">
    <property type="nucleotide sequence ID" value="NZ_AVFL01000019.1"/>
</dbReference>
<dbReference type="Gene3D" id="3.40.50.300">
    <property type="entry name" value="P-loop containing nucleotide triphosphate hydrolases"/>
    <property type="match status" value="1"/>
</dbReference>
<dbReference type="PANTHER" id="PTHR42781:SF4">
    <property type="entry name" value="SPERMIDINE_PUTRESCINE IMPORT ATP-BINDING PROTEIN POTA"/>
    <property type="match status" value="1"/>
</dbReference>
<keyword evidence="8" id="KW-1185">Reference proteome</keyword>
<feature type="domain" description="ABC transporter" evidence="6">
    <location>
        <begin position="26"/>
        <end position="257"/>
    </location>
</feature>
<dbReference type="InterPro" id="IPR027417">
    <property type="entry name" value="P-loop_NTPase"/>
</dbReference>
<dbReference type="GO" id="GO:0016887">
    <property type="term" value="F:ATP hydrolysis activity"/>
    <property type="evidence" value="ECO:0007669"/>
    <property type="project" value="InterPro"/>
</dbReference>